<dbReference type="PROSITE" id="PS00022">
    <property type="entry name" value="EGF_1"/>
    <property type="match status" value="1"/>
</dbReference>
<keyword evidence="2" id="KW-0812">Transmembrane</keyword>
<feature type="transmembrane region" description="Helical" evidence="2">
    <location>
        <begin position="110"/>
        <end position="135"/>
    </location>
</feature>
<keyword evidence="1" id="KW-1015">Disulfide bond</keyword>
<protein>
    <recommendedName>
        <fullName evidence="3">EGF-like domain-containing protein</fullName>
    </recommendedName>
</protein>
<feature type="domain" description="EGF-like" evidence="3">
    <location>
        <begin position="34"/>
        <end position="67"/>
    </location>
</feature>
<comment type="caution">
    <text evidence="1">Lacks conserved residue(s) required for the propagation of feature annotation.</text>
</comment>
<comment type="caution">
    <text evidence="4">The sequence shown here is derived from an EMBL/GenBank/DDBJ whole genome shotgun (WGS) entry which is preliminary data.</text>
</comment>
<accession>A0ABQ5JWM2</accession>
<dbReference type="InterPro" id="IPR000742">
    <property type="entry name" value="EGF"/>
</dbReference>
<evidence type="ECO:0000259" key="3">
    <source>
        <dbReference type="PROSITE" id="PS50026"/>
    </source>
</evidence>
<evidence type="ECO:0000313" key="5">
    <source>
        <dbReference type="Proteomes" id="UP001057375"/>
    </source>
</evidence>
<dbReference type="PROSITE" id="PS50026">
    <property type="entry name" value="EGF_3"/>
    <property type="match status" value="1"/>
</dbReference>
<dbReference type="EMBL" id="BQXS01012175">
    <property type="protein sequence ID" value="GKT20145.1"/>
    <property type="molecule type" value="Genomic_DNA"/>
</dbReference>
<feature type="non-terminal residue" evidence="4">
    <location>
        <position position="1"/>
    </location>
</feature>
<reference evidence="4" key="1">
    <citation type="submission" date="2022-03" db="EMBL/GenBank/DDBJ databases">
        <title>Draft genome sequence of Aduncisulcus paluster, a free-living microaerophilic Fornicata.</title>
        <authorList>
            <person name="Yuyama I."/>
            <person name="Kume K."/>
            <person name="Tamura T."/>
            <person name="Inagaki Y."/>
            <person name="Hashimoto T."/>
        </authorList>
    </citation>
    <scope>NUCLEOTIDE SEQUENCE</scope>
    <source>
        <strain evidence="4">NY0171</strain>
    </source>
</reference>
<keyword evidence="2" id="KW-0472">Membrane</keyword>
<evidence type="ECO:0000313" key="4">
    <source>
        <dbReference type="EMBL" id="GKT20145.1"/>
    </source>
</evidence>
<feature type="transmembrane region" description="Helical" evidence="2">
    <location>
        <begin position="177"/>
        <end position="199"/>
    </location>
</feature>
<proteinExistence type="predicted"/>
<feature type="disulfide bond" evidence="1">
    <location>
        <begin position="57"/>
        <end position="66"/>
    </location>
</feature>
<dbReference type="Gene3D" id="2.10.25.10">
    <property type="entry name" value="Laminin"/>
    <property type="match status" value="1"/>
</dbReference>
<keyword evidence="2" id="KW-1133">Transmembrane helix</keyword>
<keyword evidence="5" id="KW-1185">Reference proteome</keyword>
<name>A0ABQ5JWM2_9EUKA</name>
<keyword evidence="1" id="KW-0245">EGF-like domain</keyword>
<sequence>LGSSAICLCDQPHADYYDKYIGDVCQYLCPRYGDDAVCDDHGLCTIDDNSDQAVCSCESGYVGSWCQSQCQCDNDHGYCYESTPGSYSSQALCNCSFFFSANNHCSSWNYFHVSLIILVVLIVLACVVISSVLCVRKFRPANEIDNTIDDEQFNLLSDPSDSDPSEYSFSFSYISPFFALDTIFSIFLSFASSASFFAMQLTQVQHLLKRSLIKTHPQSLGLSD</sequence>
<gene>
    <name evidence="4" type="ORF">ADUPG1_011668</name>
</gene>
<evidence type="ECO:0000256" key="1">
    <source>
        <dbReference type="PROSITE-ProRule" id="PRU00076"/>
    </source>
</evidence>
<organism evidence="4 5">
    <name type="scientific">Aduncisulcus paluster</name>
    <dbReference type="NCBI Taxonomy" id="2918883"/>
    <lineage>
        <taxon>Eukaryota</taxon>
        <taxon>Metamonada</taxon>
        <taxon>Carpediemonas-like organisms</taxon>
        <taxon>Aduncisulcus</taxon>
    </lineage>
</organism>
<dbReference type="Proteomes" id="UP001057375">
    <property type="component" value="Unassembled WGS sequence"/>
</dbReference>
<evidence type="ECO:0000256" key="2">
    <source>
        <dbReference type="SAM" id="Phobius"/>
    </source>
</evidence>